<name>A0A6A4SFP6_SCOMX</name>
<evidence type="ECO:0000313" key="2">
    <source>
        <dbReference type="EMBL" id="KAF0032077.1"/>
    </source>
</evidence>
<dbReference type="AlphaFoldDB" id="A0A6A4SFP6"/>
<accession>A0A6A4SFP6</accession>
<feature type="compositionally biased region" description="Basic and acidic residues" evidence="1">
    <location>
        <begin position="96"/>
        <end position="105"/>
    </location>
</feature>
<reference evidence="2 3" key="1">
    <citation type="submission" date="2019-06" db="EMBL/GenBank/DDBJ databases">
        <title>Draft genomes of female and male turbot (Scophthalmus maximus).</title>
        <authorList>
            <person name="Xu H."/>
            <person name="Xu X.-W."/>
            <person name="Shao C."/>
            <person name="Chen S."/>
        </authorList>
    </citation>
    <scope>NUCLEOTIDE SEQUENCE [LARGE SCALE GENOMIC DNA]</scope>
    <source>
        <strain evidence="2">Ysfricsl-2016a</strain>
        <tissue evidence="2">Blood</tissue>
    </source>
</reference>
<proteinExistence type="predicted"/>
<evidence type="ECO:0000256" key="1">
    <source>
        <dbReference type="SAM" id="MobiDB-lite"/>
    </source>
</evidence>
<protein>
    <submittedName>
        <fullName evidence="2">Uncharacterized protein</fullName>
    </submittedName>
</protein>
<dbReference type="Proteomes" id="UP000438429">
    <property type="component" value="Unassembled WGS sequence"/>
</dbReference>
<dbReference type="EMBL" id="VEVO01000014">
    <property type="protein sequence ID" value="KAF0032077.1"/>
    <property type="molecule type" value="Genomic_DNA"/>
</dbReference>
<sequence>MHARSSVILSQYSAPTPAMHEENKDYISSPHTHAVAFFYKRDALPQPVILYDTHVYDAMTRRNPYIPRSTKCLGCCDVDSSPRPPHQISINLNNDVHPRLESTQR</sequence>
<evidence type="ECO:0000313" key="3">
    <source>
        <dbReference type="Proteomes" id="UP000438429"/>
    </source>
</evidence>
<comment type="caution">
    <text evidence="2">The sequence shown here is derived from an EMBL/GenBank/DDBJ whole genome shotgun (WGS) entry which is preliminary data.</text>
</comment>
<organism evidence="2 3">
    <name type="scientific">Scophthalmus maximus</name>
    <name type="common">Turbot</name>
    <name type="synonym">Psetta maxima</name>
    <dbReference type="NCBI Taxonomy" id="52904"/>
    <lineage>
        <taxon>Eukaryota</taxon>
        <taxon>Metazoa</taxon>
        <taxon>Chordata</taxon>
        <taxon>Craniata</taxon>
        <taxon>Vertebrata</taxon>
        <taxon>Euteleostomi</taxon>
        <taxon>Actinopterygii</taxon>
        <taxon>Neopterygii</taxon>
        <taxon>Teleostei</taxon>
        <taxon>Neoteleostei</taxon>
        <taxon>Acanthomorphata</taxon>
        <taxon>Carangaria</taxon>
        <taxon>Pleuronectiformes</taxon>
        <taxon>Pleuronectoidei</taxon>
        <taxon>Scophthalmidae</taxon>
        <taxon>Scophthalmus</taxon>
    </lineage>
</organism>
<gene>
    <name evidence="2" type="ORF">F2P81_016632</name>
</gene>
<feature type="region of interest" description="Disordered" evidence="1">
    <location>
        <begin position="83"/>
        <end position="105"/>
    </location>
</feature>